<protein>
    <submittedName>
        <fullName evidence="1">Uncharacterized protein</fullName>
    </submittedName>
</protein>
<dbReference type="Proteomes" id="UP001221898">
    <property type="component" value="Unassembled WGS sequence"/>
</dbReference>
<evidence type="ECO:0000313" key="1">
    <source>
        <dbReference type="EMBL" id="KAJ8389705.1"/>
    </source>
</evidence>
<gene>
    <name evidence="1" type="ORF">AAFF_G00114110</name>
</gene>
<keyword evidence="2" id="KW-1185">Reference proteome</keyword>
<reference evidence="1" key="1">
    <citation type="journal article" date="2023" name="Science">
        <title>Genome structures resolve the early diversification of teleost fishes.</title>
        <authorList>
            <person name="Parey E."/>
            <person name="Louis A."/>
            <person name="Montfort J."/>
            <person name="Bouchez O."/>
            <person name="Roques C."/>
            <person name="Iampietro C."/>
            <person name="Lluch J."/>
            <person name="Castinel A."/>
            <person name="Donnadieu C."/>
            <person name="Desvignes T."/>
            <person name="Floi Bucao C."/>
            <person name="Jouanno E."/>
            <person name="Wen M."/>
            <person name="Mejri S."/>
            <person name="Dirks R."/>
            <person name="Jansen H."/>
            <person name="Henkel C."/>
            <person name="Chen W.J."/>
            <person name="Zahm M."/>
            <person name="Cabau C."/>
            <person name="Klopp C."/>
            <person name="Thompson A.W."/>
            <person name="Robinson-Rechavi M."/>
            <person name="Braasch I."/>
            <person name="Lecointre G."/>
            <person name="Bobe J."/>
            <person name="Postlethwait J.H."/>
            <person name="Berthelot C."/>
            <person name="Roest Crollius H."/>
            <person name="Guiguen Y."/>
        </authorList>
    </citation>
    <scope>NUCLEOTIDE SEQUENCE</scope>
    <source>
        <strain evidence="1">NC1722</strain>
    </source>
</reference>
<evidence type="ECO:0000313" key="2">
    <source>
        <dbReference type="Proteomes" id="UP001221898"/>
    </source>
</evidence>
<sequence>MGRKLKAHLDLLYPDERARVEQKPLQPKAHPDQQARQRLFEVGDRGVRSALIQTGPVSYVIRLEGGRQVRRPQDHVHHRAVGNAELEWPSVADLLRAGDGETEQTLDVSQREGRQRALQRTVLPQAWRSSKPTLLRCWRVDNEPYVVQLAALNTPGGHVT</sequence>
<dbReference type="AlphaFoldDB" id="A0AAD7RT25"/>
<name>A0AAD7RT25_9TELE</name>
<comment type="caution">
    <text evidence="1">The sequence shown here is derived from an EMBL/GenBank/DDBJ whole genome shotgun (WGS) entry which is preliminary data.</text>
</comment>
<accession>A0AAD7RT25</accession>
<proteinExistence type="predicted"/>
<organism evidence="1 2">
    <name type="scientific">Aldrovandia affinis</name>
    <dbReference type="NCBI Taxonomy" id="143900"/>
    <lineage>
        <taxon>Eukaryota</taxon>
        <taxon>Metazoa</taxon>
        <taxon>Chordata</taxon>
        <taxon>Craniata</taxon>
        <taxon>Vertebrata</taxon>
        <taxon>Euteleostomi</taxon>
        <taxon>Actinopterygii</taxon>
        <taxon>Neopterygii</taxon>
        <taxon>Teleostei</taxon>
        <taxon>Notacanthiformes</taxon>
        <taxon>Halosauridae</taxon>
        <taxon>Aldrovandia</taxon>
    </lineage>
</organism>
<dbReference type="EMBL" id="JAINUG010000178">
    <property type="protein sequence ID" value="KAJ8389705.1"/>
    <property type="molecule type" value="Genomic_DNA"/>
</dbReference>